<dbReference type="PRINTS" id="PR00463">
    <property type="entry name" value="EP450I"/>
</dbReference>
<dbReference type="SUPFAM" id="SSF48264">
    <property type="entry name" value="Cytochrome P450"/>
    <property type="match status" value="1"/>
</dbReference>
<gene>
    <name evidence="7" type="ORF">GIB67_041127</name>
</gene>
<keyword evidence="3 4" id="KW-0408">Iron</keyword>
<organism evidence="7 8">
    <name type="scientific">Kingdonia uniflora</name>
    <dbReference type="NCBI Taxonomy" id="39325"/>
    <lineage>
        <taxon>Eukaryota</taxon>
        <taxon>Viridiplantae</taxon>
        <taxon>Streptophyta</taxon>
        <taxon>Embryophyta</taxon>
        <taxon>Tracheophyta</taxon>
        <taxon>Spermatophyta</taxon>
        <taxon>Magnoliopsida</taxon>
        <taxon>Ranunculales</taxon>
        <taxon>Circaeasteraceae</taxon>
        <taxon>Kingdonia</taxon>
    </lineage>
</organism>
<keyword evidence="5" id="KW-0503">Monooxygenase</keyword>
<dbReference type="InterPro" id="IPR002401">
    <property type="entry name" value="Cyt_P450_E_grp-I"/>
</dbReference>
<dbReference type="OrthoDB" id="1470350at2759"/>
<dbReference type="InterPro" id="IPR017972">
    <property type="entry name" value="Cyt_P450_CS"/>
</dbReference>
<evidence type="ECO:0000256" key="6">
    <source>
        <dbReference type="SAM" id="Phobius"/>
    </source>
</evidence>
<dbReference type="Pfam" id="PF00067">
    <property type="entry name" value="p450"/>
    <property type="match status" value="1"/>
</dbReference>
<keyword evidence="2 4" id="KW-0479">Metal-binding</keyword>
<dbReference type="InterPro" id="IPR001128">
    <property type="entry name" value="Cyt_P450"/>
</dbReference>
<sequence>MRCMKVHVSKSEQMVNVLSFVQLLQRQAETLVWFLPLLLSLFIILFLRLHRVPSKKLNLPPSPPKLPFIGNLHQLGTLVHRSFRDLSKKYGPIMLLHLGHAPILVVSSPDIAHEILKTQDVKFANRPFTTTAKALMYGCTTISFAPYNEYYSQIKKISVQELLSMSRVQSFRYVREEEVDLMIEEIHRSSRLQVSVNLTEMLVNFANKFICRCALGDKIDTDGPKKLAHLAREASILLGAFSFEDLYPSLGWMDVITGLHGRLKRVSKDLDNYLEQVIEEHISSVKHDVDKMDFLDVLLKIQIDNKLSRENIKAIILDMFFAGTETVSTVIEWAMVELIRNPSAMMKAQEEVRRVVGRKSKVHDEDIPQMEYLKWVVKETLRLHVSAPFLIPRVSYTDTDVKGYHIPANTKVFVNVWAIHTDPEIWEDAEEFIPERFSRSTFDFKGQDYEFLPFGAGRRRCPGLSFGLALTEFVFANLLFSFDWELPGGAKIEELDMTECFGITVCKKEHFHLVPIPRFS</sequence>
<keyword evidence="8" id="KW-1185">Reference proteome</keyword>
<dbReference type="CDD" id="cd11072">
    <property type="entry name" value="CYP71-like"/>
    <property type="match status" value="1"/>
</dbReference>
<dbReference type="GO" id="GO:0044550">
    <property type="term" value="P:secondary metabolite biosynthetic process"/>
    <property type="evidence" value="ECO:0007669"/>
    <property type="project" value="UniProtKB-ARBA"/>
</dbReference>
<accession>A0A7J7LKH0</accession>
<keyword evidence="6" id="KW-1133">Transmembrane helix</keyword>
<evidence type="ECO:0000313" key="8">
    <source>
        <dbReference type="Proteomes" id="UP000541444"/>
    </source>
</evidence>
<evidence type="ECO:0000256" key="2">
    <source>
        <dbReference type="ARBA" id="ARBA00022723"/>
    </source>
</evidence>
<dbReference type="PANTHER" id="PTHR47955:SF18">
    <property type="entry name" value="CYTOCHROME P450 71A1-LIKE"/>
    <property type="match status" value="1"/>
</dbReference>
<evidence type="ECO:0000313" key="7">
    <source>
        <dbReference type="EMBL" id="KAF6143059.1"/>
    </source>
</evidence>
<evidence type="ECO:0000256" key="1">
    <source>
        <dbReference type="ARBA" id="ARBA00010617"/>
    </source>
</evidence>
<dbReference type="PROSITE" id="PS00086">
    <property type="entry name" value="CYTOCHROME_P450"/>
    <property type="match status" value="1"/>
</dbReference>
<evidence type="ECO:0000256" key="3">
    <source>
        <dbReference type="ARBA" id="ARBA00023004"/>
    </source>
</evidence>
<keyword evidence="4 5" id="KW-0349">Heme</keyword>
<feature type="binding site" description="axial binding residue" evidence="4">
    <location>
        <position position="461"/>
    </location>
    <ligand>
        <name>heme</name>
        <dbReference type="ChEBI" id="CHEBI:30413"/>
    </ligand>
    <ligandPart>
        <name>Fe</name>
        <dbReference type="ChEBI" id="CHEBI:18248"/>
    </ligandPart>
</feature>
<evidence type="ECO:0008006" key="9">
    <source>
        <dbReference type="Google" id="ProtNLM"/>
    </source>
</evidence>
<comment type="cofactor">
    <cofactor evidence="4">
        <name>heme</name>
        <dbReference type="ChEBI" id="CHEBI:30413"/>
    </cofactor>
</comment>
<evidence type="ECO:0000256" key="5">
    <source>
        <dbReference type="RuleBase" id="RU000461"/>
    </source>
</evidence>
<keyword evidence="5" id="KW-0560">Oxidoreductase</keyword>
<dbReference type="GO" id="GO:0005506">
    <property type="term" value="F:iron ion binding"/>
    <property type="evidence" value="ECO:0007669"/>
    <property type="project" value="InterPro"/>
</dbReference>
<comment type="caution">
    <text evidence="7">The sequence shown here is derived from an EMBL/GenBank/DDBJ whole genome shotgun (WGS) entry which is preliminary data.</text>
</comment>
<reference evidence="7 8" key="1">
    <citation type="journal article" date="2020" name="IScience">
        <title>Genome Sequencing of the Endangered Kingdonia uniflora (Circaeasteraceae, Ranunculales) Reveals Potential Mechanisms of Evolutionary Specialization.</title>
        <authorList>
            <person name="Sun Y."/>
            <person name="Deng T."/>
            <person name="Zhang A."/>
            <person name="Moore M.J."/>
            <person name="Landis J.B."/>
            <person name="Lin N."/>
            <person name="Zhang H."/>
            <person name="Zhang X."/>
            <person name="Huang J."/>
            <person name="Zhang X."/>
            <person name="Sun H."/>
            <person name="Wang H."/>
        </authorList>
    </citation>
    <scope>NUCLEOTIDE SEQUENCE [LARGE SCALE GENOMIC DNA]</scope>
    <source>
        <strain evidence="7">TB1705</strain>
        <tissue evidence="7">Leaf</tissue>
    </source>
</reference>
<evidence type="ECO:0000256" key="4">
    <source>
        <dbReference type="PIRSR" id="PIRSR602401-1"/>
    </source>
</evidence>
<dbReference type="InterPro" id="IPR036396">
    <property type="entry name" value="Cyt_P450_sf"/>
</dbReference>
<proteinExistence type="inferred from homology"/>
<dbReference type="PRINTS" id="PR00385">
    <property type="entry name" value="P450"/>
</dbReference>
<dbReference type="FunFam" id="1.10.630.10:FF:000011">
    <property type="entry name" value="Cytochrome P450 83B1"/>
    <property type="match status" value="1"/>
</dbReference>
<dbReference type="EMBL" id="JACGCM010002221">
    <property type="protein sequence ID" value="KAF6143059.1"/>
    <property type="molecule type" value="Genomic_DNA"/>
</dbReference>
<keyword evidence="6" id="KW-0472">Membrane</keyword>
<dbReference type="GO" id="GO:0016705">
    <property type="term" value="F:oxidoreductase activity, acting on paired donors, with incorporation or reduction of molecular oxygen"/>
    <property type="evidence" value="ECO:0007669"/>
    <property type="project" value="InterPro"/>
</dbReference>
<dbReference type="PANTHER" id="PTHR47955">
    <property type="entry name" value="CYTOCHROME P450 FAMILY 71 PROTEIN"/>
    <property type="match status" value="1"/>
</dbReference>
<comment type="similarity">
    <text evidence="1 5">Belongs to the cytochrome P450 family.</text>
</comment>
<dbReference type="GO" id="GO:0020037">
    <property type="term" value="F:heme binding"/>
    <property type="evidence" value="ECO:0007669"/>
    <property type="project" value="InterPro"/>
</dbReference>
<keyword evidence="6" id="KW-0812">Transmembrane</keyword>
<dbReference type="AlphaFoldDB" id="A0A7J7LKH0"/>
<protein>
    <recommendedName>
        <fullName evidence="9">Cytochrome P450</fullName>
    </recommendedName>
</protein>
<dbReference type="GO" id="GO:0004497">
    <property type="term" value="F:monooxygenase activity"/>
    <property type="evidence" value="ECO:0007669"/>
    <property type="project" value="UniProtKB-KW"/>
</dbReference>
<dbReference type="Gene3D" id="1.10.630.10">
    <property type="entry name" value="Cytochrome P450"/>
    <property type="match status" value="1"/>
</dbReference>
<name>A0A7J7LKH0_9MAGN</name>
<dbReference type="Proteomes" id="UP000541444">
    <property type="component" value="Unassembled WGS sequence"/>
</dbReference>
<feature type="transmembrane region" description="Helical" evidence="6">
    <location>
        <begin position="31"/>
        <end position="49"/>
    </location>
</feature>